<dbReference type="RefSeq" id="WP_157934402.1">
    <property type="nucleotide sequence ID" value="NZ_CP016617.1"/>
</dbReference>
<dbReference type="SUPFAM" id="SSF82171">
    <property type="entry name" value="DPP6 N-terminal domain-like"/>
    <property type="match status" value="1"/>
</dbReference>
<dbReference type="EMBL" id="CP016617">
    <property type="protein sequence ID" value="ANY82430.1"/>
    <property type="molecule type" value="Genomic_DNA"/>
</dbReference>
<dbReference type="InterPro" id="IPR001343">
    <property type="entry name" value="Hemolysn_Ca-bd"/>
</dbReference>
<organism evidence="3">
    <name type="scientific">Microvirga ossetica</name>
    <dbReference type="NCBI Taxonomy" id="1882682"/>
    <lineage>
        <taxon>Bacteria</taxon>
        <taxon>Pseudomonadati</taxon>
        <taxon>Pseudomonadota</taxon>
        <taxon>Alphaproteobacteria</taxon>
        <taxon>Hyphomicrobiales</taxon>
        <taxon>Methylobacteriaceae</taxon>
        <taxon>Microvirga</taxon>
    </lineage>
</organism>
<dbReference type="InterPro" id="IPR018511">
    <property type="entry name" value="Hemolysin-typ_Ca-bd_CS"/>
</dbReference>
<name>A0A1B2ER40_9HYPH</name>
<dbReference type="SUPFAM" id="SSF51120">
    <property type="entry name" value="beta-Roll"/>
    <property type="match status" value="1"/>
</dbReference>
<evidence type="ECO:0000256" key="2">
    <source>
        <dbReference type="ARBA" id="ARBA00022525"/>
    </source>
</evidence>
<dbReference type="PRINTS" id="PR00313">
    <property type="entry name" value="CABNDNGRPT"/>
</dbReference>
<dbReference type="GO" id="GO:0005576">
    <property type="term" value="C:extracellular region"/>
    <property type="evidence" value="ECO:0007669"/>
    <property type="project" value="UniProtKB-SubCell"/>
</dbReference>
<dbReference type="InterPro" id="IPR011659">
    <property type="entry name" value="WD40"/>
</dbReference>
<dbReference type="PROSITE" id="PS00330">
    <property type="entry name" value="HEMOLYSIN_CALCIUM"/>
    <property type="match status" value="2"/>
</dbReference>
<keyword evidence="3" id="KW-0614">Plasmid</keyword>
<evidence type="ECO:0000256" key="1">
    <source>
        <dbReference type="ARBA" id="ARBA00004613"/>
    </source>
</evidence>
<dbReference type="InterPro" id="IPR050557">
    <property type="entry name" value="RTX_toxin/Mannuronan_C5-epim"/>
</dbReference>
<accession>A0A1B2ER40</accession>
<evidence type="ECO:0000313" key="3">
    <source>
        <dbReference type="EMBL" id="ANY82430.1"/>
    </source>
</evidence>
<reference evidence="3" key="1">
    <citation type="submission" date="2016-07" db="EMBL/GenBank/DDBJ databases">
        <title>Microvirga ossetica sp. nov. a new species of rhizobia isolated from root nodules of the legume species Vicia alpestris Steven originated from North Ossetia region in the Caucasus.</title>
        <authorList>
            <person name="Safronova V.I."/>
            <person name="Kuznetsova I.G."/>
            <person name="Sazanova A.L."/>
            <person name="Belimov A."/>
            <person name="Andronov E."/>
            <person name="Osledkin Y.S."/>
            <person name="Onishchuk O.P."/>
            <person name="Kurchak O.N."/>
            <person name="Shaposhnikov A.I."/>
            <person name="Willems A."/>
            <person name="Tikhonovich I.A."/>
        </authorList>
    </citation>
    <scope>NUCLEOTIDE SEQUENCE [LARGE SCALE GENOMIC DNA]</scope>
    <source>
        <strain evidence="3">V5/3M</strain>
        <plasmid evidence="3">unnamed1</plasmid>
    </source>
</reference>
<gene>
    <name evidence="3" type="ORF">BB934_29470</name>
</gene>
<dbReference type="PANTHER" id="PTHR38340:SF1">
    <property type="entry name" value="S-LAYER PROTEIN"/>
    <property type="match status" value="1"/>
</dbReference>
<dbReference type="KEGG" id="moc:BB934_29470"/>
<dbReference type="Pfam" id="PF00353">
    <property type="entry name" value="HemolysinCabind"/>
    <property type="match status" value="2"/>
</dbReference>
<dbReference type="OrthoDB" id="7314239at2"/>
<dbReference type="InterPro" id="IPR011049">
    <property type="entry name" value="Serralysin-like_metalloprot_C"/>
</dbReference>
<dbReference type="Gene3D" id="2.120.10.30">
    <property type="entry name" value="TolB, C-terminal domain"/>
    <property type="match status" value="2"/>
</dbReference>
<evidence type="ECO:0008006" key="4">
    <source>
        <dbReference type="Google" id="ProtNLM"/>
    </source>
</evidence>
<geneLocation type="plasmid" evidence="3">
    <name>unnamed1</name>
</geneLocation>
<protein>
    <recommendedName>
        <fullName evidence="4">Calcium-binding protein</fullName>
    </recommendedName>
</protein>
<keyword evidence="2" id="KW-0964">Secreted</keyword>
<dbReference type="GO" id="GO:0005509">
    <property type="term" value="F:calcium ion binding"/>
    <property type="evidence" value="ECO:0007669"/>
    <property type="project" value="InterPro"/>
</dbReference>
<dbReference type="Pfam" id="PF07676">
    <property type="entry name" value="PD40"/>
    <property type="match status" value="2"/>
</dbReference>
<dbReference type="InterPro" id="IPR011042">
    <property type="entry name" value="6-blade_b-propeller_TolB-like"/>
</dbReference>
<dbReference type="AlphaFoldDB" id="A0A1B2ER40"/>
<dbReference type="PANTHER" id="PTHR38340">
    <property type="entry name" value="S-LAYER PROTEIN"/>
    <property type="match status" value="1"/>
</dbReference>
<sequence>MATQTTITDGNISAAQSFQVERVSVASDGTEANGGSGGFGSWGPAISANGRYVTYHSDASNLVPGDTNGFGDIFVFDRQAHTTERVSVAGDDTQGNESSLWPSISADGRFVAYSSNASNLVADDTNEAIDVFVVDRETGITERVSVASNGTEATNPQGIAHSRYPDISADGRYVTYWSEATNLVPGDTNGVEDVFVVDRQTHTTTRVSVASDGTQGNALSVEPDISADGRYITYTSDASNLVSGDTNGALDVFVFDQQTRTTTRVSMASDGTEGNGPAGSGIPSISADGRYVAYVGASTNLVPGDTNDTADVFVFDRETHTTTRVSVAGNGTQSNGFSSLPDVSADGHSVAYVSEASNLVPGDTNGLRDVFVAQMIFTPPVDGVVKDGDEGNNVLKGTRRDDILRGHGGKDWLFGDKGDDSLDGGQGDDKIFGGKGDDTVLGGAGSDRIFTGKGSDLVVFNEVDGHDRVFDFDQRCREIDPRFDRVQLDVSIGTNAIDDFAELQALIASGDIGLSTQHHGLTLTFDNGDALTLRGVRELSADDWLFI</sequence>
<proteinExistence type="predicted"/>
<dbReference type="Gene3D" id="2.150.10.10">
    <property type="entry name" value="Serralysin-like metalloprotease, C-terminal"/>
    <property type="match status" value="1"/>
</dbReference>
<comment type="subcellular location">
    <subcellularLocation>
        <location evidence="1">Secreted</location>
    </subcellularLocation>
</comment>